<accession>A0A1I1E9F5</accession>
<keyword evidence="1" id="KW-0464">Manganese</keyword>
<proteinExistence type="predicted"/>
<gene>
    <name evidence="4" type="ORF">SAMN05660443_0452</name>
</gene>
<dbReference type="PROSITE" id="PS50975">
    <property type="entry name" value="ATP_GRASP"/>
    <property type="match status" value="1"/>
</dbReference>
<dbReference type="Proteomes" id="UP000199058">
    <property type="component" value="Unassembled WGS sequence"/>
</dbReference>
<dbReference type="GO" id="GO:0005737">
    <property type="term" value="C:cytoplasm"/>
    <property type="evidence" value="ECO:0007669"/>
    <property type="project" value="TreeGrafter"/>
</dbReference>
<dbReference type="RefSeq" id="WP_143089463.1">
    <property type="nucleotide sequence ID" value="NZ_FOLH01000001.1"/>
</dbReference>
<dbReference type="InterPro" id="IPR003806">
    <property type="entry name" value="ATP-grasp_PylC-type"/>
</dbReference>
<name>A0A1I1E9F5_9GAMM</name>
<evidence type="ECO:0000313" key="5">
    <source>
        <dbReference type="Proteomes" id="UP000199058"/>
    </source>
</evidence>
<evidence type="ECO:0000259" key="3">
    <source>
        <dbReference type="PROSITE" id="PS50975"/>
    </source>
</evidence>
<dbReference type="GO" id="GO:0018169">
    <property type="term" value="F:ribosomal S6-glutamic acid ligase activity"/>
    <property type="evidence" value="ECO:0007669"/>
    <property type="project" value="TreeGrafter"/>
</dbReference>
<dbReference type="OrthoDB" id="5295388at2"/>
<keyword evidence="2" id="KW-0547">Nucleotide-binding</keyword>
<protein>
    <submittedName>
        <fullName evidence="4">D-alanine-D-alanine ligase</fullName>
    </submittedName>
</protein>
<keyword evidence="5" id="KW-1185">Reference proteome</keyword>
<dbReference type="PANTHER" id="PTHR21621:SF0">
    <property type="entry name" value="BETA-CITRYLGLUTAMATE SYNTHASE B-RELATED"/>
    <property type="match status" value="1"/>
</dbReference>
<sequence>MRPEAFYRKYVFNSSFNSFNENIFHLSGYIAASGYLGIKISIKSDKRFFYKNDVVIGCYDEMHTSLVSNSAVRLCKNKKKTINALNIKSVAVPLSHQFCSVFGYKKALKFAKASGSLVMKPANARAGQGISTQFSWQDDSFKAAWLKAKAATTNRRILLEEKLEGLDVRAIVVGGQFVCAVTRLPAYVVGDGSSTVAELVEQKNAFRKQNKAHARHPLKLEYYSIDPSLVPAADHFLQLTEISNVHLGGEAVDVTNLLPSALRELAEAAADAIPGLGVVGVDMIATDFEGGVAKVIELNTACNFMIHQAPLYGQPRYPAEQVLKCMLRQAGLANE</sequence>
<keyword evidence="4" id="KW-0436">Ligase</keyword>
<reference evidence="4 5" key="1">
    <citation type="submission" date="2016-10" db="EMBL/GenBank/DDBJ databases">
        <authorList>
            <person name="de Groot N.N."/>
        </authorList>
    </citation>
    <scope>NUCLEOTIDE SEQUENCE [LARGE SCALE GENOMIC DNA]</scope>
    <source>
        <strain evidence="4 5">DSM 18438</strain>
    </source>
</reference>
<dbReference type="SUPFAM" id="SSF56059">
    <property type="entry name" value="Glutathione synthetase ATP-binding domain-like"/>
    <property type="match status" value="1"/>
</dbReference>
<feature type="domain" description="ATP-grasp" evidence="3">
    <location>
        <begin position="79"/>
        <end position="327"/>
    </location>
</feature>
<dbReference type="InterPro" id="IPR011761">
    <property type="entry name" value="ATP-grasp"/>
</dbReference>
<dbReference type="AlphaFoldDB" id="A0A1I1E9F5"/>
<keyword evidence="2" id="KW-0067">ATP-binding</keyword>
<dbReference type="STRING" id="1122252.SAMN05660443_0452"/>
<dbReference type="GO" id="GO:0005524">
    <property type="term" value="F:ATP binding"/>
    <property type="evidence" value="ECO:0007669"/>
    <property type="project" value="UniProtKB-UniRule"/>
</dbReference>
<dbReference type="Pfam" id="PF02655">
    <property type="entry name" value="ATP-grasp_3"/>
    <property type="match status" value="1"/>
</dbReference>
<organism evidence="4 5">
    <name type="scientific">Marinospirillum celere</name>
    <dbReference type="NCBI Taxonomy" id="1122252"/>
    <lineage>
        <taxon>Bacteria</taxon>
        <taxon>Pseudomonadati</taxon>
        <taxon>Pseudomonadota</taxon>
        <taxon>Gammaproteobacteria</taxon>
        <taxon>Oceanospirillales</taxon>
        <taxon>Oceanospirillaceae</taxon>
        <taxon>Marinospirillum</taxon>
    </lineage>
</organism>
<evidence type="ECO:0000256" key="1">
    <source>
        <dbReference type="ARBA" id="ARBA00023211"/>
    </source>
</evidence>
<evidence type="ECO:0000256" key="2">
    <source>
        <dbReference type="PROSITE-ProRule" id="PRU00409"/>
    </source>
</evidence>
<dbReference type="EMBL" id="FOLH01000001">
    <property type="protein sequence ID" value="SFB83734.1"/>
    <property type="molecule type" value="Genomic_DNA"/>
</dbReference>
<evidence type="ECO:0000313" key="4">
    <source>
        <dbReference type="EMBL" id="SFB83734.1"/>
    </source>
</evidence>
<dbReference type="PANTHER" id="PTHR21621">
    <property type="entry name" value="RIBOSOMAL PROTEIN S6 MODIFICATION PROTEIN"/>
    <property type="match status" value="1"/>
</dbReference>
<dbReference type="GO" id="GO:0046872">
    <property type="term" value="F:metal ion binding"/>
    <property type="evidence" value="ECO:0007669"/>
    <property type="project" value="InterPro"/>
</dbReference>
<dbReference type="Gene3D" id="3.30.470.20">
    <property type="entry name" value="ATP-grasp fold, B domain"/>
    <property type="match status" value="1"/>
</dbReference>
<dbReference type="GO" id="GO:0009432">
    <property type="term" value="P:SOS response"/>
    <property type="evidence" value="ECO:0007669"/>
    <property type="project" value="TreeGrafter"/>
</dbReference>